<keyword evidence="1" id="KW-1133">Transmembrane helix</keyword>
<keyword evidence="1" id="KW-0472">Membrane</keyword>
<keyword evidence="1" id="KW-0812">Transmembrane</keyword>
<evidence type="ECO:0000313" key="2">
    <source>
        <dbReference type="EMBL" id="JAQ06035.1"/>
    </source>
</evidence>
<protein>
    <submittedName>
        <fullName evidence="2">Uncharacterized protein</fullName>
    </submittedName>
</protein>
<evidence type="ECO:0000256" key="1">
    <source>
        <dbReference type="SAM" id="Phobius"/>
    </source>
</evidence>
<name>A0A146LF36_LYGHE</name>
<gene>
    <name evidence="2" type="ORF">g.31030</name>
</gene>
<sequence>MVQKCLVLEVGMDDGRICVQDIVVTVVQLPSSFSIEGVIRVACGDVAAIPISLQQLEEVGGDVRLTPKGVIEQVESHRTVVYLQVVGVCVTVCSILAQVVEYGMLYTDN</sequence>
<reference evidence="2" key="1">
    <citation type="journal article" date="2016" name="Gigascience">
        <title>De novo construction of an expanded transcriptome assembly for the western tarnished plant bug, Lygus hesperus.</title>
        <authorList>
            <person name="Tassone E.E."/>
            <person name="Geib S.M."/>
            <person name="Hall B."/>
            <person name="Fabrick J.A."/>
            <person name="Brent C.S."/>
            <person name="Hull J.J."/>
        </authorList>
    </citation>
    <scope>NUCLEOTIDE SEQUENCE</scope>
</reference>
<dbReference type="AlphaFoldDB" id="A0A146LF36"/>
<accession>A0A146LF36</accession>
<organism evidence="2">
    <name type="scientific">Lygus hesperus</name>
    <name type="common">Western plant bug</name>
    <dbReference type="NCBI Taxonomy" id="30085"/>
    <lineage>
        <taxon>Eukaryota</taxon>
        <taxon>Metazoa</taxon>
        <taxon>Ecdysozoa</taxon>
        <taxon>Arthropoda</taxon>
        <taxon>Hexapoda</taxon>
        <taxon>Insecta</taxon>
        <taxon>Pterygota</taxon>
        <taxon>Neoptera</taxon>
        <taxon>Paraneoptera</taxon>
        <taxon>Hemiptera</taxon>
        <taxon>Heteroptera</taxon>
        <taxon>Panheteroptera</taxon>
        <taxon>Cimicomorpha</taxon>
        <taxon>Miridae</taxon>
        <taxon>Mirini</taxon>
        <taxon>Lygus</taxon>
    </lineage>
</organism>
<proteinExistence type="predicted"/>
<feature type="transmembrane region" description="Helical" evidence="1">
    <location>
        <begin position="80"/>
        <end position="100"/>
    </location>
</feature>
<dbReference type="EMBL" id="GDHC01012594">
    <property type="protein sequence ID" value="JAQ06035.1"/>
    <property type="molecule type" value="Transcribed_RNA"/>
</dbReference>